<protein>
    <submittedName>
        <fullName evidence="1">Uncharacterized protein</fullName>
    </submittedName>
</protein>
<reference evidence="1" key="2">
    <citation type="submission" date="2017-10" db="EMBL/GenBank/DDBJ databases">
        <title>Ladona fulva Genome sequencing and assembly.</title>
        <authorList>
            <person name="Murali S."/>
            <person name="Richards S."/>
            <person name="Bandaranaike D."/>
            <person name="Bellair M."/>
            <person name="Blankenburg K."/>
            <person name="Chao H."/>
            <person name="Dinh H."/>
            <person name="Doddapaneni H."/>
            <person name="Dugan-Rocha S."/>
            <person name="Elkadiri S."/>
            <person name="Gnanaolivu R."/>
            <person name="Hernandez B."/>
            <person name="Skinner E."/>
            <person name="Javaid M."/>
            <person name="Lee S."/>
            <person name="Li M."/>
            <person name="Ming W."/>
            <person name="Munidasa M."/>
            <person name="Muniz J."/>
            <person name="Nguyen L."/>
            <person name="Hughes D."/>
            <person name="Osuji N."/>
            <person name="Pu L.-L."/>
            <person name="Puazo M."/>
            <person name="Qu C."/>
            <person name="Quiroz J."/>
            <person name="Raj R."/>
            <person name="Weissenberger G."/>
            <person name="Xin Y."/>
            <person name="Zou X."/>
            <person name="Han Y."/>
            <person name="Worley K."/>
            <person name="Muzny D."/>
            <person name="Gibbs R."/>
        </authorList>
    </citation>
    <scope>NUCLEOTIDE SEQUENCE</scope>
    <source>
        <strain evidence="1">Sampled in the wild</strain>
    </source>
</reference>
<dbReference type="EMBL" id="KZ308710">
    <property type="protein sequence ID" value="KAG8233330.1"/>
    <property type="molecule type" value="Genomic_DNA"/>
</dbReference>
<evidence type="ECO:0000313" key="2">
    <source>
        <dbReference type="Proteomes" id="UP000792457"/>
    </source>
</evidence>
<dbReference type="Proteomes" id="UP000792457">
    <property type="component" value="Unassembled WGS sequence"/>
</dbReference>
<comment type="caution">
    <text evidence="1">The sequence shown here is derived from an EMBL/GenBank/DDBJ whole genome shotgun (WGS) entry which is preliminary data.</text>
</comment>
<name>A0A8K0P2F1_LADFU</name>
<gene>
    <name evidence="1" type="ORF">J437_LFUL017308</name>
</gene>
<organism evidence="1 2">
    <name type="scientific">Ladona fulva</name>
    <name type="common">Scarce chaser dragonfly</name>
    <name type="synonym">Libellula fulva</name>
    <dbReference type="NCBI Taxonomy" id="123851"/>
    <lineage>
        <taxon>Eukaryota</taxon>
        <taxon>Metazoa</taxon>
        <taxon>Ecdysozoa</taxon>
        <taxon>Arthropoda</taxon>
        <taxon>Hexapoda</taxon>
        <taxon>Insecta</taxon>
        <taxon>Pterygota</taxon>
        <taxon>Palaeoptera</taxon>
        <taxon>Odonata</taxon>
        <taxon>Epiprocta</taxon>
        <taxon>Anisoptera</taxon>
        <taxon>Libelluloidea</taxon>
        <taxon>Libellulidae</taxon>
        <taxon>Ladona</taxon>
    </lineage>
</organism>
<sequence length="124" mass="15174">MEQRTRLRKRLSVFEKQLENYHLKREYAREYLAFLKTYHPNKNERLVEEERLLKIKIKEANCNKEKSFKKIQWLSKKYLMIKSAMITISELLSRIRIPDELSSLNSIEVEPTLEELIYKTRKRK</sequence>
<keyword evidence="2" id="KW-1185">Reference proteome</keyword>
<reference evidence="1" key="1">
    <citation type="submission" date="2013-04" db="EMBL/GenBank/DDBJ databases">
        <authorList>
            <person name="Qu J."/>
            <person name="Murali S.C."/>
            <person name="Bandaranaike D."/>
            <person name="Bellair M."/>
            <person name="Blankenburg K."/>
            <person name="Chao H."/>
            <person name="Dinh H."/>
            <person name="Doddapaneni H."/>
            <person name="Downs B."/>
            <person name="Dugan-Rocha S."/>
            <person name="Elkadiri S."/>
            <person name="Gnanaolivu R.D."/>
            <person name="Hernandez B."/>
            <person name="Javaid M."/>
            <person name="Jayaseelan J.C."/>
            <person name="Lee S."/>
            <person name="Li M."/>
            <person name="Ming W."/>
            <person name="Munidasa M."/>
            <person name="Muniz J."/>
            <person name="Nguyen L."/>
            <person name="Ongeri F."/>
            <person name="Osuji N."/>
            <person name="Pu L.-L."/>
            <person name="Puazo M."/>
            <person name="Qu C."/>
            <person name="Quiroz J."/>
            <person name="Raj R."/>
            <person name="Weissenberger G."/>
            <person name="Xin Y."/>
            <person name="Zou X."/>
            <person name="Han Y."/>
            <person name="Richards S."/>
            <person name="Worley K."/>
            <person name="Muzny D."/>
            <person name="Gibbs R."/>
        </authorList>
    </citation>
    <scope>NUCLEOTIDE SEQUENCE</scope>
    <source>
        <strain evidence="1">Sampled in the wild</strain>
    </source>
</reference>
<accession>A0A8K0P2F1</accession>
<proteinExistence type="predicted"/>
<dbReference type="AlphaFoldDB" id="A0A8K0P2F1"/>
<evidence type="ECO:0000313" key="1">
    <source>
        <dbReference type="EMBL" id="KAG8233330.1"/>
    </source>
</evidence>